<dbReference type="PANTHER" id="PTHR30461">
    <property type="entry name" value="DNA-INVERTASE FROM LAMBDOID PROPHAGE"/>
    <property type="match status" value="1"/>
</dbReference>
<dbReference type="Proteomes" id="UP000287969">
    <property type="component" value="Chromosome"/>
</dbReference>
<gene>
    <name evidence="3" type="ORF">EQM13_00505</name>
</gene>
<dbReference type="Pfam" id="PF07508">
    <property type="entry name" value="Recombinase"/>
    <property type="match status" value="1"/>
</dbReference>
<evidence type="ECO:0000259" key="1">
    <source>
        <dbReference type="PROSITE" id="PS51736"/>
    </source>
</evidence>
<dbReference type="SMART" id="SM00857">
    <property type="entry name" value="Resolvase"/>
    <property type="match status" value="1"/>
</dbReference>
<accession>A0A410Q833</accession>
<dbReference type="CDD" id="cd00338">
    <property type="entry name" value="Ser_Recombinase"/>
    <property type="match status" value="1"/>
</dbReference>
<dbReference type="GO" id="GO:0003677">
    <property type="term" value="F:DNA binding"/>
    <property type="evidence" value="ECO:0007669"/>
    <property type="project" value="InterPro"/>
</dbReference>
<dbReference type="EMBL" id="CP035282">
    <property type="protein sequence ID" value="QAT60157.1"/>
    <property type="molecule type" value="Genomic_DNA"/>
</dbReference>
<dbReference type="AlphaFoldDB" id="A0A410Q833"/>
<proteinExistence type="predicted"/>
<dbReference type="PROSITE" id="PS51737">
    <property type="entry name" value="RECOMBINASE_DNA_BIND"/>
    <property type="match status" value="1"/>
</dbReference>
<dbReference type="InterPro" id="IPR025827">
    <property type="entry name" value="Zn_ribbon_recom_dom"/>
</dbReference>
<dbReference type="OrthoDB" id="9769353at2"/>
<dbReference type="Gene3D" id="3.40.50.1390">
    <property type="entry name" value="Resolvase, N-terminal catalytic domain"/>
    <property type="match status" value="1"/>
</dbReference>
<dbReference type="InterPro" id="IPR006119">
    <property type="entry name" value="Resolv_N"/>
</dbReference>
<reference evidence="4" key="1">
    <citation type="submission" date="2019-01" db="EMBL/GenBank/DDBJ databases">
        <title>Draft genomes of a novel of Sporanaerobacter strains.</title>
        <authorList>
            <person name="Ma S."/>
        </authorList>
    </citation>
    <scope>NUCLEOTIDE SEQUENCE [LARGE SCALE GENOMIC DNA]</scope>
    <source>
        <strain evidence="4">NJN-17</strain>
    </source>
</reference>
<dbReference type="Pfam" id="PF00239">
    <property type="entry name" value="Resolvase"/>
    <property type="match status" value="1"/>
</dbReference>
<dbReference type="PANTHER" id="PTHR30461:SF23">
    <property type="entry name" value="DNA RECOMBINASE-RELATED"/>
    <property type="match status" value="1"/>
</dbReference>
<sequence length="524" mass="60496">MPQVQVIEPVNSIYRYSPPKLRVCAYARVSSDSADQLNSFSVQMEHYTSLIAENDEWELVDIYADEGITGTRSDKREEFQRMLSDCRKGKIDRILVKSVSRFARNIHDCLSTVRELKALGVEVEFEEDGIKTADMHDEMMIGAFSSIAQEESTSISNNMRWSYARRMQNGNFTCCCPPYGYDLINNILIPNPKEAPMVRRIFGSYLSGKSMEQIASELNADGIPCKNGEVKWLYTAVSYILKSERYIGDALLQKSYTTDTMPFQTKRNKGERDRYYITGSHEPIISRSEFEQAQRLMKARNSLYPNKGRGRQYTFSQKIRCGKCGTNFSRRVTNGKTYWVCHRHFRSKELCEIRQIREDAIMQAFIRMYNKLKQNSRYILSSALNELMDLKSKITMSDVKVGSINKEIAELTKQSLVLNRLRTKGYMDSAVFMQKNNEINQQLDLLKRNRRRLLESDADDEMISDCKLLIELMEQGSPYLTAFDEALFHSIVNQIVVTEQDKLKFCLIGGLAFTEQLPKEVFGR</sequence>
<protein>
    <submittedName>
        <fullName evidence="3">Recombinase family protein</fullName>
    </submittedName>
</protein>
<organism evidence="3 4">
    <name type="scientific">Acidilutibacter cellobiosedens</name>
    <dbReference type="NCBI Taxonomy" id="2507161"/>
    <lineage>
        <taxon>Bacteria</taxon>
        <taxon>Bacillati</taxon>
        <taxon>Bacillota</taxon>
        <taxon>Tissierellia</taxon>
        <taxon>Tissierellales</taxon>
        <taxon>Acidilutibacteraceae</taxon>
        <taxon>Acidilutibacter</taxon>
    </lineage>
</organism>
<dbReference type="KEGG" id="spoa:EQM13_00505"/>
<evidence type="ECO:0000313" key="4">
    <source>
        <dbReference type="Proteomes" id="UP000287969"/>
    </source>
</evidence>
<feature type="domain" description="Recombinase" evidence="2">
    <location>
        <begin position="178"/>
        <end position="303"/>
    </location>
</feature>
<name>A0A410Q833_9FIRM</name>
<evidence type="ECO:0000259" key="2">
    <source>
        <dbReference type="PROSITE" id="PS51737"/>
    </source>
</evidence>
<dbReference type="InterPro" id="IPR036162">
    <property type="entry name" value="Resolvase-like_N_sf"/>
</dbReference>
<dbReference type="Pfam" id="PF13408">
    <property type="entry name" value="Zn_ribbon_recom"/>
    <property type="match status" value="1"/>
</dbReference>
<dbReference type="Gene3D" id="3.90.1750.20">
    <property type="entry name" value="Putative Large Serine Recombinase, Chain B, Domain 2"/>
    <property type="match status" value="1"/>
</dbReference>
<dbReference type="PROSITE" id="PS51736">
    <property type="entry name" value="RECOMBINASES_3"/>
    <property type="match status" value="1"/>
</dbReference>
<evidence type="ECO:0000313" key="3">
    <source>
        <dbReference type="EMBL" id="QAT60157.1"/>
    </source>
</evidence>
<dbReference type="InterPro" id="IPR050639">
    <property type="entry name" value="SSR_resolvase"/>
</dbReference>
<dbReference type="GO" id="GO:0000150">
    <property type="term" value="F:DNA strand exchange activity"/>
    <property type="evidence" value="ECO:0007669"/>
    <property type="project" value="InterPro"/>
</dbReference>
<dbReference type="RefSeq" id="WP_128751630.1">
    <property type="nucleotide sequence ID" value="NZ_CP035282.1"/>
</dbReference>
<dbReference type="InterPro" id="IPR038109">
    <property type="entry name" value="DNA_bind_recomb_sf"/>
</dbReference>
<dbReference type="SUPFAM" id="SSF53041">
    <property type="entry name" value="Resolvase-like"/>
    <property type="match status" value="1"/>
</dbReference>
<dbReference type="InterPro" id="IPR011109">
    <property type="entry name" value="DNA_bind_recombinase_dom"/>
</dbReference>
<keyword evidence="4" id="KW-1185">Reference proteome</keyword>
<feature type="domain" description="Resolvase/invertase-type recombinase catalytic" evidence="1">
    <location>
        <begin position="22"/>
        <end position="170"/>
    </location>
</feature>